<accession>A0A3G9IGJ4</accession>
<proteinExistence type="predicted"/>
<gene>
    <name evidence="1" type="ORF">Back2_24570</name>
</gene>
<evidence type="ECO:0000313" key="1">
    <source>
        <dbReference type="EMBL" id="BBH18170.1"/>
    </source>
</evidence>
<dbReference type="EMBL" id="AP019307">
    <property type="protein sequence ID" value="BBH18170.1"/>
    <property type="molecule type" value="Genomic_DNA"/>
</dbReference>
<keyword evidence="2" id="KW-1185">Reference proteome</keyword>
<reference evidence="1 2" key="1">
    <citation type="submission" date="2018-11" db="EMBL/GenBank/DDBJ databases">
        <title>Complete genome sequence of Nocardioides baekrokdamisoli strain KCTC 39748.</title>
        <authorList>
            <person name="Kang S.W."/>
            <person name="Lee K.C."/>
            <person name="Kim K.K."/>
            <person name="Kim J.S."/>
            <person name="Kim D.S."/>
            <person name="Ko S.H."/>
            <person name="Yang S.H."/>
            <person name="Shin Y.K."/>
            <person name="Lee J.S."/>
        </authorList>
    </citation>
    <scope>NUCLEOTIDE SEQUENCE [LARGE SCALE GENOMIC DNA]</scope>
    <source>
        <strain evidence="1 2">KCTC 39748</strain>
    </source>
</reference>
<dbReference type="Proteomes" id="UP000271573">
    <property type="component" value="Chromosome"/>
</dbReference>
<dbReference type="AlphaFoldDB" id="A0A3G9IGJ4"/>
<sequence>MDADFLPLGDPAWRDAYLIGGELRLTEVAIASLTAHRRLYETDGVLSVRRGDHLKPEETIQRVVLNLISLEPRATAALIAKQVPKTEPVLAIERELTDAGLVKRQLGRLKPTADGKAASAQLIGANAQLRGVRGVAYNGPTAAGS</sequence>
<dbReference type="KEGG" id="nbe:Back2_24570"/>
<dbReference type="OrthoDB" id="9810860at2"/>
<name>A0A3G9IGJ4_9ACTN</name>
<evidence type="ECO:0000313" key="2">
    <source>
        <dbReference type="Proteomes" id="UP000271573"/>
    </source>
</evidence>
<protein>
    <submittedName>
        <fullName evidence="1">Uncharacterized protein</fullName>
    </submittedName>
</protein>
<dbReference type="RefSeq" id="WP_125569511.1">
    <property type="nucleotide sequence ID" value="NZ_AP019307.1"/>
</dbReference>
<organism evidence="1 2">
    <name type="scientific">Nocardioides baekrokdamisoli</name>
    <dbReference type="NCBI Taxonomy" id="1804624"/>
    <lineage>
        <taxon>Bacteria</taxon>
        <taxon>Bacillati</taxon>
        <taxon>Actinomycetota</taxon>
        <taxon>Actinomycetes</taxon>
        <taxon>Propionibacteriales</taxon>
        <taxon>Nocardioidaceae</taxon>
        <taxon>Nocardioides</taxon>
    </lineage>
</organism>